<dbReference type="PANTHER" id="PTHR43380:SF1">
    <property type="entry name" value="2-OXOISOVALERATE DEHYDROGENASE SUBUNIT ALPHA, MITOCHONDRIAL"/>
    <property type="match status" value="1"/>
</dbReference>
<organism evidence="3 4">
    <name type="scientific">Lolium multiflorum</name>
    <name type="common">Italian ryegrass</name>
    <name type="synonym">Lolium perenne subsp. multiflorum</name>
    <dbReference type="NCBI Taxonomy" id="4521"/>
    <lineage>
        <taxon>Eukaryota</taxon>
        <taxon>Viridiplantae</taxon>
        <taxon>Streptophyta</taxon>
        <taxon>Embryophyta</taxon>
        <taxon>Tracheophyta</taxon>
        <taxon>Spermatophyta</taxon>
        <taxon>Magnoliopsida</taxon>
        <taxon>Liliopsida</taxon>
        <taxon>Poales</taxon>
        <taxon>Poaceae</taxon>
        <taxon>BOP clade</taxon>
        <taxon>Pooideae</taxon>
        <taxon>Poodae</taxon>
        <taxon>Poeae</taxon>
        <taxon>Poeae Chloroplast Group 2 (Poeae type)</taxon>
        <taxon>Loliodinae</taxon>
        <taxon>Loliinae</taxon>
        <taxon>Lolium</taxon>
    </lineage>
</organism>
<comment type="caution">
    <text evidence="3">The sequence shown here is derived from an EMBL/GenBank/DDBJ whole genome shotgun (WGS) entry which is preliminary data.</text>
</comment>
<protein>
    <recommendedName>
        <fullName evidence="2">Dehydrogenase E1 component domain-containing protein</fullName>
    </recommendedName>
</protein>
<sequence length="153" mass="16337">MRSHMAAWLAGASSKLAHSAARRLAGDLRRRGPGPWLLSSSTVVPARGQLAGDQLRGFCSVRRFAGDSTAATAAEESGNEFAGGDLQQVGKELALKMYSNMVTVQIMDTIFYEVQRQGRISFYITSNGEEAINIASAAALSADDIVLPQVNFS</sequence>
<evidence type="ECO:0000313" key="3">
    <source>
        <dbReference type="EMBL" id="KAK1602486.1"/>
    </source>
</evidence>
<dbReference type="GO" id="GO:0016624">
    <property type="term" value="F:oxidoreductase activity, acting on the aldehyde or oxo group of donors, disulfide as acceptor"/>
    <property type="evidence" value="ECO:0007669"/>
    <property type="project" value="InterPro"/>
</dbReference>
<proteinExistence type="predicted"/>
<keyword evidence="1" id="KW-0560">Oxidoreductase</keyword>
<dbReference type="SUPFAM" id="SSF52518">
    <property type="entry name" value="Thiamin diphosphate-binding fold (THDP-binding)"/>
    <property type="match status" value="1"/>
</dbReference>
<dbReference type="InterPro" id="IPR029061">
    <property type="entry name" value="THDP-binding"/>
</dbReference>
<evidence type="ECO:0000313" key="4">
    <source>
        <dbReference type="Proteomes" id="UP001231189"/>
    </source>
</evidence>
<evidence type="ECO:0000256" key="1">
    <source>
        <dbReference type="ARBA" id="ARBA00023002"/>
    </source>
</evidence>
<evidence type="ECO:0000259" key="2">
    <source>
        <dbReference type="Pfam" id="PF00676"/>
    </source>
</evidence>
<dbReference type="Gene3D" id="3.40.50.970">
    <property type="match status" value="1"/>
</dbReference>
<keyword evidence="4" id="KW-1185">Reference proteome</keyword>
<reference evidence="3" key="1">
    <citation type="submission" date="2023-07" db="EMBL/GenBank/DDBJ databases">
        <title>A chromosome-level genome assembly of Lolium multiflorum.</title>
        <authorList>
            <person name="Chen Y."/>
            <person name="Copetti D."/>
            <person name="Kolliker R."/>
            <person name="Studer B."/>
        </authorList>
    </citation>
    <scope>NUCLEOTIDE SEQUENCE</scope>
    <source>
        <strain evidence="3">02402/16</strain>
        <tissue evidence="3">Leaf</tissue>
    </source>
</reference>
<dbReference type="PANTHER" id="PTHR43380">
    <property type="entry name" value="2-OXOISOVALERATE DEHYDROGENASE SUBUNIT ALPHA, MITOCHONDRIAL"/>
    <property type="match status" value="1"/>
</dbReference>
<dbReference type="AlphaFoldDB" id="A0AAD8QHW3"/>
<gene>
    <name evidence="3" type="ORF">QYE76_071975</name>
</gene>
<dbReference type="EMBL" id="JAUUTY010000247">
    <property type="protein sequence ID" value="KAK1602486.1"/>
    <property type="molecule type" value="Genomic_DNA"/>
</dbReference>
<dbReference type="Proteomes" id="UP001231189">
    <property type="component" value="Unassembled WGS sequence"/>
</dbReference>
<feature type="domain" description="Dehydrogenase E1 component" evidence="2">
    <location>
        <begin position="100"/>
        <end position="149"/>
    </location>
</feature>
<accession>A0AAD8QHW3</accession>
<dbReference type="InterPro" id="IPR050771">
    <property type="entry name" value="Alpha-ketoacid_DH_E1_comp"/>
</dbReference>
<dbReference type="Pfam" id="PF00676">
    <property type="entry name" value="E1_dh"/>
    <property type="match status" value="1"/>
</dbReference>
<dbReference type="GO" id="GO:0009083">
    <property type="term" value="P:branched-chain amino acid catabolic process"/>
    <property type="evidence" value="ECO:0007669"/>
    <property type="project" value="TreeGrafter"/>
</dbReference>
<name>A0AAD8QHW3_LOLMU</name>
<dbReference type="InterPro" id="IPR001017">
    <property type="entry name" value="DH_E1"/>
</dbReference>